<dbReference type="EMBL" id="QMQB01000128">
    <property type="protein sequence ID" value="RLE12844.1"/>
    <property type="molecule type" value="Genomic_DNA"/>
</dbReference>
<comment type="caution">
    <text evidence="2">The sequence shown here is derived from an EMBL/GenBank/DDBJ whole genome shotgun (WGS) entry which is preliminary data.</text>
</comment>
<dbReference type="InterPro" id="IPR036412">
    <property type="entry name" value="HAD-like_sf"/>
</dbReference>
<gene>
    <name evidence="2" type="ORF">DRI96_03915</name>
</gene>
<keyword evidence="1" id="KW-0812">Transmembrane</keyword>
<dbReference type="SUPFAM" id="SSF56784">
    <property type="entry name" value="HAD-like"/>
    <property type="match status" value="1"/>
</dbReference>
<dbReference type="GO" id="GO:0005829">
    <property type="term" value="C:cytosol"/>
    <property type="evidence" value="ECO:0007669"/>
    <property type="project" value="TreeGrafter"/>
</dbReference>
<keyword evidence="2" id="KW-0378">Hydrolase</keyword>
<dbReference type="Pfam" id="PF13419">
    <property type="entry name" value="HAD_2"/>
    <property type="match status" value="1"/>
</dbReference>
<dbReference type="GO" id="GO:0006281">
    <property type="term" value="P:DNA repair"/>
    <property type="evidence" value="ECO:0007669"/>
    <property type="project" value="TreeGrafter"/>
</dbReference>
<evidence type="ECO:0000313" key="2">
    <source>
        <dbReference type="EMBL" id="RLE12844.1"/>
    </source>
</evidence>
<accession>A0A662DAN4</accession>
<dbReference type="Gene3D" id="3.40.50.1000">
    <property type="entry name" value="HAD superfamily/HAD-like"/>
    <property type="match status" value="1"/>
</dbReference>
<dbReference type="GO" id="GO:0008967">
    <property type="term" value="F:phosphoglycolate phosphatase activity"/>
    <property type="evidence" value="ECO:0007669"/>
    <property type="project" value="TreeGrafter"/>
</dbReference>
<organism evidence="2 3">
    <name type="scientific">Aerophobetes bacterium</name>
    <dbReference type="NCBI Taxonomy" id="2030807"/>
    <lineage>
        <taxon>Bacteria</taxon>
        <taxon>Candidatus Aerophobota</taxon>
    </lineage>
</organism>
<protein>
    <submittedName>
        <fullName evidence="2">HAD family hydrolase</fullName>
    </submittedName>
</protein>
<dbReference type="InterPro" id="IPR050155">
    <property type="entry name" value="HAD-like_hydrolase_sf"/>
</dbReference>
<dbReference type="CDD" id="cd01427">
    <property type="entry name" value="HAD_like"/>
    <property type="match status" value="1"/>
</dbReference>
<evidence type="ECO:0000313" key="3">
    <source>
        <dbReference type="Proteomes" id="UP000267654"/>
    </source>
</evidence>
<evidence type="ECO:0000256" key="1">
    <source>
        <dbReference type="SAM" id="Phobius"/>
    </source>
</evidence>
<dbReference type="InterPro" id="IPR041492">
    <property type="entry name" value="HAD_2"/>
</dbReference>
<dbReference type="PANTHER" id="PTHR43434">
    <property type="entry name" value="PHOSPHOGLYCOLATE PHOSPHATASE"/>
    <property type="match status" value="1"/>
</dbReference>
<dbReference type="PANTHER" id="PTHR43434:SF1">
    <property type="entry name" value="PHOSPHOGLYCOLATE PHOSPHATASE"/>
    <property type="match status" value="1"/>
</dbReference>
<dbReference type="AlphaFoldDB" id="A0A662DAN4"/>
<keyword evidence="1" id="KW-1133">Transmembrane helix</keyword>
<feature type="transmembrane region" description="Helical" evidence="1">
    <location>
        <begin position="18"/>
        <end position="40"/>
    </location>
</feature>
<name>A0A662DAN4_UNCAE</name>
<reference evidence="2 3" key="1">
    <citation type="submission" date="2018-06" db="EMBL/GenBank/DDBJ databases">
        <title>Extensive metabolic versatility and redundancy in microbially diverse, dynamic hydrothermal sediments.</title>
        <authorList>
            <person name="Dombrowski N."/>
            <person name="Teske A."/>
            <person name="Baker B.J."/>
        </authorList>
    </citation>
    <scope>NUCLEOTIDE SEQUENCE [LARGE SCALE GENOMIC DNA]</scope>
    <source>
        <strain evidence="2">B19_G9</strain>
    </source>
</reference>
<dbReference type="Proteomes" id="UP000267654">
    <property type="component" value="Unassembled WGS sequence"/>
</dbReference>
<dbReference type="Gene3D" id="1.10.150.240">
    <property type="entry name" value="Putative phosphatase, domain 2"/>
    <property type="match status" value="1"/>
</dbReference>
<proteinExistence type="predicted"/>
<sequence>MPVATSNRRILLKIGVKTIIAIVAVVILVITLLPYIWLVITSFKNYKEVFDFPVKDYYQKLGFDFNEEPFEKVGTEFINEYNDKHFICKLHMGIDSLIKKLNKNGYDQFVLSAREETKLIEDLKHYGINNHFREVSGLNNHYANGKITIGKRLMKRNGIIPKNCLLIGDTLHDAEVAAELKVDCLLIANGHHSYNKLKQIDVPVFNSITELENYLFR</sequence>
<dbReference type="InterPro" id="IPR023198">
    <property type="entry name" value="PGP-like_dom2"/>
</dbReference>
<keyword evidence="1" id="KW-0472">Membrane</keyword>
<dbReference type="InterPro" id="IPR023214">
    <property type="entry name" value="HAD_sf"/>
</dbReference>